<keyword evidence="5 7" id="KW-0472">Membrane</keyword>
<keyword evidence="2 7" id="KW-0812">Transmembrane</keyword>
<feature type="transmembrane region" description="Helical" evidence="7">
    <location>
        <begin position="57"/>
        <end position="75"/>
    </location>
</feature>
<sequence>MSTTDTGTGTGVDDAAEALSTAPREDGDTAGGSPNLPRLGVLGWLRWFWRQLTSMRVALILLFLLSLAAIPGSLVPQEGVDPVKVADFLKAHTTLGPIYTKLGLFHVYSSVWFSAIYILLFVSLAGCIIPRSWQFVGQLRSQPPRAPRKLDRMPAYSTWRTQAEPEAVLASARDTLRARRYRVAPGEESVAAEKGYLREAGNLLFHIALFGMLIAFAVGTLYKSDGNKLVVTGGGFTNNQTQYDDLKHGAFFEPDNMAPFGFTLNAFHATYERSGPQKGTPRSYAADVTYFGADGKDHQRTIHVNEPLEVAGNKVYLTSHGYSTVVTVKDGQGNVAYHGPVPFLPLDGNVTSQGVIKVPDAVGKDGKRDQLGFAGLFTPTMAIDPVNGPHSTFPALDRPALFLSAYHGDLGMDSGLAQNVYQLDTSNKNLQQFKDAKGTPIKALMVPGDTWTLPNGAGSITLNRIDQWANFEIVYQPGNSLALTSAVCMLIGLAGSLFIQRRRVWVRARRTEDGHTLVELAGLGRSESRKVAEELAVLVTAVHAEAPTAAEEPQEAQPDSVPSDSLPHEDHSDKEQA</sequence>
<evidence type="ECO:0000256" key="6">
    <source>
        <dbReference type="SAM" id="MobiDB-lite"/>
    </source>
</evidence>
<feature type="compositionally biased region" description="Basic and acidic residues" evidence="6">
    <location>
        <begin position="566"/>
        <end position="577"/>
    </location>
</feature>
<dbReference type="InterPro" id="IPR007816">
    <property type="entry name" value="ResB-like_domain"/>
</dbReference>
<feature type="transmembrane region" description="Helical" evidence="7">
    <location>
        <begin position="203"/>
        <end position="222"/>
    </location>
</feature>
<evidence type="ECO:0000313" key="9">
    <source>
        <dbReference type="EMBL" id="MDF2259823.1"/>
    </source>
</evidence>
<gene>
    <name evidence="9" type="ORF">P2L57_30085</name>
</gene>
<keyword evidence="3" id="KW-0201">Cytochrome c-type biogenesis</keyword>
<evidence type="ECO:0000313" key="10">
    <source>
        <dbReference type="Proteomes" id="UP001220022"/>
    </source>
</evidence>
<evidence type="ECO:0000259" key="8">
    <source>
        <dbReference type="Pfam" id="PF05140"/>
    </source>
</evidence>
<feature type="domain" description="ResB-like" evidence="8">
    <location>
        <begin position="55"/>
        <end position="535"/>
    </location>
</feature>
<dbReference type="Proteomes" id="UP001220022">
    <property type="component" value="Unassembled WGS sequence"/>
</dbReference>
<dbReference type="EMBL" id="JARHTQ010000026">
    <property type="protein sequence ID" value="MDF2259823.1"/>
    <property type="molecule type" value="Genomic_DNA"/>
</dbReference>
<keyword evidence="4 7" id="KW-1133">Transmembrane helix</keyword>
<reference evidence="9 10" key="1">
    <citation type="submission" date="2023-03" db="EMBL/GenBank/DDBJ databases">
        <title>Draft genome sequence of type strain Streptomyces ferralitis JCM 14344.</title>
        <authorList>
            <person name="Klaysubun C."/>
            <person name="Duangmal K."/>
        </authorList>
    </citation>
    <scope>NUCLEOTIDE SEQUENCE [LARGE SCALE GENOMIC DNA]</scope>
    <source>
        <strain evidence="9 10">JCM 14344</strain>
    </source>
</reference>
<feature type="transmembrane region" description="Helical" evidence="7">
    <location>
        <begin position="111"/>
        <end position="130"/>
    </location>
</feature>
<comment type="subcellular location">
    <subcellularLocation>
        <location evidence="1">Membrane</location>
        <topology evidence="1">Multi-pass membrane protein</topology>
    </subcellularLocation>
</comment>
<dbReference type="PANTHER" id="PTHR31566:SF0">
    <property type="entry name" value="CYTOCHROME C BIOGENESIS PROTEIN CCS1, CHLOROPLASTIC"/>
    <property type="match status" value="1"/>
</dbReference>
<dbReference type="RefSeq" id="WP_275819804.1">
    <property type="nucleotide sequence ID" value="NZ_BAAANM010000002.1"/>
</dbReference>
<evidence type="ECO:0000256" key="1">
    <source>
        <dbReference type="ARBA" id="ARBA00004141"/>
    </source>
</evidence>
<accession>A0ABT5Z7L3</accession>
<comment type="caution">
    <text evidence="9">The sequence shown here is derived from an EMBL/GenBank/DDBJ whole genome shotgun (WGS) entry which is preliminary data.</text>
</comment>
<evidence type="ECO:0000256" key="7">
    <source>
        <dbReference type="SAM" id="Phobius"/>
    </source>
</evidence>
<keyword evidence="10" id="KW-1185">Reference proteome</keyword>
<organism evidence="9 10">
    <name type="scientific">Streptantibioticus ferralitis</name>
    <dbReference type="NCBI Taxonomy" id="236510"/>
    <lineage>
        <taxon>Bacteria</taxon>
        <taxon>Bacillati</taxon>
        <taxon>Actinomycetota</taxon>
        <taxon>Actinomycetes</taxon>
        <taxon>Kitasatosporales</taxon>
        <taxon>Streptomycetaceae</taxon>
        <taxon>Streptantibioticus</taxon>
    </lineage>
</organism>
<proteinExistence type="predicted"/>
<protein>
    <submittedName>
        <fullName evidence="9">Cytochrome c biogenesis protein ResB</fullName>
    </submittedName>
</protein>
<evidence type="ECO:0000256" key="5">
    <source>
        <dbReference type="ARBA" id="ARBA00023136"/>
    </source>
</evidence>
<dbReference type="InterPro" id="IPR023494">
    <property type="entry name" value="Cyt_c_bgen_Ccs1/CcsB/ResB"/>
</dbReference>
<feature type="compositionally biased region" description="Low complexity" evidence="6">
    <location>
        <begin position="544"/>
        <end position="557"/>
    </location>
</feature>
<evidence type="ECO:0000256" key="2">
    <source>
        <dbReference type="ARBA" id="ARBA00022692"/>
    </source>
</evidence>
<dbReference type="Pfam" id="PF05140">
    <property type="entry name" value="ResB"/>
    <property type="match status" value="1"/>
</dbReference>
<evidence type="ECO:0000256" key="4">
    <source>
        <dbReference type="ARBA" id="ARBA00022989"/>
    </source>
</evidence>
<dbReference type="PANTHER" id="PTHR31566">
    <property type="entry name" value="CYTOCHROME C BIOGENESIS PROTEIN CCS1, CHLOROPLASTIC"/>
    <property type="match status" value="1"/>
</dbReference>
<evidence type="ECO:0000256" key="3">
    <source>
        <dbReference type="ARBA" id="ARBA00022748"/>
    </source>
</evidence>
<name>A0ABT5Z7L3_9ACTN</name>
<feature type="region of interest" description="Disordered" evidence="6">
    <location>
        <begin position="544"/>
        <end position="577"/>
    </location>
</feature>
<feature type="transmembrane region" description="Helical" evidence="7">
    <location>
        <begin position="480"/>
        <end position="499"/>
    </location>
</feature>